<accession>A0A8H7V9I1</accession>
<evidence type="ECO:0000259" key="1">
    <source>
        <dbReference type="PROSITE" id="PS50994"/>
    </source>
</evidence>
<dbReference type="SUPFAM" id="SSF53098">
    <property type="entry name" value="Ribonuclease H-like"/>
    <property type="match status" value="1"/>
</dbReference>
<comment type="caution">
    <text evidence="2">The sequence shown here is derived from an EMBL/GenBank/DDBJ whole genome shotgun (WGS) entry which is preliminary data.</text>
</comment>
<feature type="domain" description="Integrase catalytic" evidence="1">
    <location>
        <begin position="6"/>
        <end position="167"/>
    </location>
</feature>
<dbReference type="InterPro" id="IPR036397">
    <property type="entry name" value="RNaseH_sf"/>
</dbReference>
<dbReference type="Proteomes" id="UP000646827">
    <property type="component" value="Unassembled WGS sequence"/>
</dbReference>
<dbReference type="InterPro" id="IPR012337">
    <property type="entry name" value="RNaseH-like_sf"/>
</dbReference>
<dbReference type="GO" id="GO:0003676">
    <property type="term" value="F:nucleic acid binding"/>
    <property type="evidence" value="ECO:0007669"/>
    <property type="project" value="InterPro"/>
</dbReference>
<sequence>MTAPMKPILPRYVGDIWASDIVVLPESTRKNKYLLVFIEYLSKWSITVALPSFDSDHVANALLFEVVLKYGTPSRLITDNGANYISDAMNAVCARLGIARSRTSVEFAQSDGLCELLNRSIKTSLAAYIERDPSKWDEYLPFVTFAYNTARQSSTKYTPFELMYGRKPAIPLPNELYPEAKKYETESWMHYLNSHIPIVHGQALENIKKAQTRQKRYYDKTKNTKYDYKPGDLVMRRNMEKGSFPKERWLGPYIILEKNNIEGTSFKIKK</sequence>
<organism evidence="2 3">
    <name type="scientific">Circinella minor</name>
    <dbReference type="NCBI Taxonomy" id="1195481"/>
    <lineage>
        <taxon>Eukaryota</taxon>
        <taxon>Fungi</taxon>
        <taxon>Fungi incertae sedis</taxon>
        <taxon>Mucoromycota</taxon>
        <taxon>Mucoromycotina</taxon>
        <taxon>Mucoromycetes</taxon>
        <taxon>Mucorales</taxon>
        <taxon>Lichtheimiaceae</taxon>
        <taxon>Circinella</taxon>
    </lineage>
</organism>
<keyword evidence="3" id="KW-1185">Reference proteome</keyword>
<protein>
    <recommendedName>
        <fullName evidence="1">Integrase catalytic domain-containing protein</fullName>
    </recommendedName>
</protein>
<dbReference type="InterPro" id="IPR050951">
    <property type="entry name" value="Retrovirus_Pol_polyprotein"/>
</dbReference>
<dbReference type="PANTHER" id="PTHR37984:SF5">
    <property type="entry name" value="PROTEIN NYNRIN-LIKE"/>
    <property type="match status" value="1"/>
</dbReference>
<evidence type="ECO:0000313" key="3">
    <source>
        <dbReference type="Proteomes" id="UP000646827"/>
    </source>
</evidence>
<name>A0A8H7V9I1_9FUNG</name>
<dbReference type="InterPro" id="IPR001584">
    <property type="entry name" value="Integrase_cat-core"/>
</dbReference>
<dbReference type="OrthoDB" id="2202254at2759"/>
<reference evidence="2 3" key="1">
    <citation type="submission" date="2020-12" db="EMBL/GenBank/DDBJ databases">
        <title>Metabolic potential, ecology and presence of endohyphal bacteria is reflected in genomic diversity of Mucoromycotina.</title>
        <authorList>
            <person name="Muszewska A."/>
            <person name="Okrasinska A."/>
            <person name="Steczkiewicz K."/>
            <person name="Drgas O."/>
            <person name="Orlowska M."/>
            <person name="Perlinska-Lenart U."/>
            <person name="Aleksandrzak-Piekarczyk T."/>
            <person name="Szatraj K."/>
            <person name="Zielenkiewicz U."/>
            <person name="Pilsyk S."/>
            <person name="Malc E."/>
            <person name="Mieczkowski P."/>
            <person name="Kruszewska J.S."/>
            <person name="Biernat P."/>
            <person name="Pawlowska J."/>
        </authorList>
    </citation>
    <scope>NUCLEOTIDE SEQUENCE [LARGE SCALE GENOMIC DNA]</scope>
    <source>
        <strain evidence="2 3">CBS 142.35</strain>
    </source>
</reference>
<dbReference type="GO" id="GO:0005634">
    <property type="term" value="C:nucleus"/>
    <property type="evidence" value="ECO:0007669"/>
    <property type="project" value="UniProtKB-ARBA"/>
</dbReference>
<dbReference type="GO" id="GO:0015074">
    <property type="term" value="P:DNA integration"/>
    <property type="evidence" value="ECO:0007669"/>
    <property type="project" value="InterPro"/>
</dbReference>
<dbReference type="PANTHER" id="PTHR37984">
    <property type="entry name" value="PROTEIN CBG26694"/>
    <property type="match status" value="1"/>
</dbReference>
<dbReference type="EMBL" id="JAEPRB010000544">
    <property type="protein sequence ID" value="KAG2215121.1"/>
    <property type="molecule type" value="Genomic_DNA"/>
</dbReference>
<dbReference type="Gene3D" id="3.30.420.10">
    <property type="entry name" value="Ribonuclease H-like superfamily/Ribonuclease H"/>
    <property type="match status" value="1"/>
</dbReference>
<proteinExistence type="predicted"/>
<evidence type="ECO:0000313" key="2">
    <source>
        <dbReference type="EMBL" id="KAG2215121.1"/>
    </source>
</evidence>
<gene>
    <name evidence="2" type="ORF">INT45_002993</name>
</gene>
<dbReference type="PROSITE" id="PS50994">
    <property type="entry name" value="INTEGRASE"/>
    <property type="match status" value="1"/>
</dbReference>
<dbReference type="AlphaFoldDB" id="A0A8H7V9I1"/>
<dbReference type="Pfam" id="PF00665">
    <property type="entry name" value="rve"/>
    <property type="match status" value="1"/>
</dbReference>